<keyword evidence="3" id="KW-1185">Reference proteome</keyword>
<protein>
    <recommendedName>
        <fullName evidence="4">Spore coat protein U domain-containing protein</fullName>
    </recommendedName>
</protein>
<evidence type="ECO:0000313" key="3">
    <source>
        <dbReference type="Proteomes" id="UP001427805"/>
    </source>
</evidence>
<evidence type="ECO:0000256" key="1">
    <source>
        <dbReference type="SAM" id="SignalP"/>
    </source>
</evidence>
<feature type="signal peptide" evidence="1">
    <location>
        <begin position="1"/>
        <end position="24"/>
    </location>
</feature>
<feature type="chain" id="PRO_5046710164" description="Spore coat protein U domain-containing protein" evidence="1">
    <location>
        <begin position="25"/>
        <end position="201"/>
    </location>
</feature>
<proteinExistence type="predicted"/>
<reference evidence="2 3" key="1">
    <citation type="submission" date="2024-05" db="EMBL/GenBank/DDBJ databases">
        <title>Sphingomonas sp. HF-S3 16S ribosomal RNA gene Genome sequencing and assembly.</title>
        <authorList>
            <person name="Lee H."/>
        </authorList>
    </citation>
    <scope>NUCLEOTIDE SEQUENCE [LARGE SCALE GENOMIC DNA]</scope>
    <source>
        <strain evidence="2 3">HF-S3</strain>
    </source>
</reference>
<dbReference type="Proteomes" id="UP001427805">
    <property type="component" value="Unassembled WGS sequence"/>
</dbReference>
<dbReference type="EMBL" id="JBDIZK010000008">
    <property type="protein sequence ID" value="MEN3748257.1"/>
    <property type="molecule type" value="Genomic_DNA"/>
</dbReference>
<organism evidence="2 3">
    <name type="scientific">Sphingomonas rustica</name>
    <dbReference type="NCBI Taxonomy" id="3103142"/>
    <lineage>
        <taxon>Bacteria</taxon>
        <taxon>Pseudomonadati</taxon>
        <taxon>Pseudomonadota</taxon>
        <taxon>Alphaproteobacteria</taxon>
        <taxon>Sphingomonadales</taxon>
        <taxon>Sphingomonadaceae</taxon>
        <taxon>Sphingomonas</taxon>
    </lineage>
</organism>
<accession>A0ABV0BCZ5</accession>
<keyword evidence="1" id="KW-0732">Signal</keyword>
<evidence type="ECO:0000313" key="2">
    <source>
        <dbReference type="EMBL" id="MEN3748257.1"/>
    </source>
</evidence>
<sequence>MIRSRVFLLMLVVAFLAVVQPARAQVTAYAAGQGAVNSIDVSVEVRASVRSRCGFAAGGAPAGSIDQADFDQSGFTRDFAIQLNCTGASRIAVSSVNGGMTTATAGATGYATKAPYQVDLKMVADNGTSSTANCQAATLSSGGSCTFAGTAGSSTGLRLGGASTRANGSYLRVSAPAYSGASPLVAGRYTDTLTVTVSVAP</sequence>
<evidence type="ECO:0008006" key="4">
    <source>
        <dbReference type="Google" id="ProtNLM"/>
    </source>
</evidence>
<dbReference type="RefSeq" id="WP_346247276.1">
    <property type="nucleotide sequence ID" value="NZ_JBDIZK010000008.1"/>
</dbReference>
<gene>
    <name evidence="2" type="ORF">TPR58_13860</name>
</gene>
<comment type="caution">
    <text evidence="2">The sequence shown here is derived from an EMBL/GenBank/DDBJ whole genome shotgun (WGS) entry which is preliminary data.</text>
</comment>
<name>A0ABV0BCZ5_9SPHN</name>